<feature type="transmembrane region" description="Helical" evidence="3">
    <location>
        <begin position="41"/>
        <end position="59"/>
    </location>
</feature>
<evidence type="ECO:0000256" key="3">
    <source>
        <dbReference type="SAM" id="Phobius"/>
    </source>
</evidence>
<accession>A0A6J2W8M7</accession>
<dbReference type="GO" id="GO:0019888">
    <property type="term" value="F:protein phosphatase regulator activity"/>
    <property type="evidence" value="ECO:0007669"/>
    <property type="project" value="TreeGrafter"/>
</dbReference>
<dbReference type="GO" id="GO:0051246">
    <property type="term" value="P:regulation of protein metabolic process"/>
    <property type="evidence" value="ECO:0007669"/>
    <property type="project" value="UniProtKB-ARBA"/>
</dbReference>
<dbReference type="PANTHER" id="PTHR16489">
    <property type="entry name" value="GH11727P"/>
    <property type="match status" value="1"/>
</dbReference>
<feature type="domain" description="Protein phosphatase 1 regulatory subunit 15A/B C-terminal" evidence="4">
    <location>
        <begin position="313"/>
        <end position="499"/>
    </location>
</feature>
<keyword evidence="3" id="KW-0812">Transmembrane</keyword>
<evidence type="ECO:0000256" key="2">
    <source>
        <dbReference type="SAM" id="MobiDB-lite"/>
    </source>
</evidence>
<dbReference type="OrthoDB" id="5976067at2759"/>
<dbReference type="GO" id="GO:0000164">
    <property type="term" value="C:protein phosphatase type 1 complex"/>
    <property type="evidence" value="ECO:0007669"/>
    <property type="project" value="TreeGrafter"/>
</dbReference>
<feature type="compositionally biased region" description="Low complexity" evidence="2">
    <location>
        <begin position="300"/>
        <end position="312"/>
    </location>
</feature>
<dbReference type="InParanoid" id="A0A6J2W8M7"/>
<reference evidence="6" key="1">
    <citation type="submission" date="2025-08" db="UniProtKB">
        <authorList>
            <consortium name="RefSeq"/>
        </authorList>
    </citation>
    <scope>IDENTIFICATION</scope>
</reference>
<dbReference type="Pfam" id="PF10488">
    <property type="entry name" value="PP1c_bdg"/>
    <property type="match status" value="1"/>
</dbReference>
<feature type="compositionally biased region" description="Acidic residues" evidence="2">
    <location>
        <begin position="331"/>
        <end position="341"/>
    </location>
</feature>
<dbReference type="PANTHER" id="PTHR16489:SF11">
    <property type="entry name" value="PROTEIN PHOSPHATASE 1 REGULATORY SUBUNIT 15B"/>
    <property type="match status" value="1"/>
</dbReference>
<dbReference type="GO" id="GO:0034976">
    <property type="term" value="P:response to endoplasmic reticulum stress"/>
    <property type="evidence" value="ECO:0007669"/>
    <property type="project" value="TreeGrafter"/>
</dbReference>
<dbReference type="Proteomes" id="UP000504632">
    <property type="component" value="Chromosome 1"/>
</dbReference>
<dbReference type="InterPro" id="IPR051254">
    <property type="entry name" value="PPP1R15"/>
</dbReference>
<dbReference type="RefSeq" id="XP_030641760.1">
    <property type="nucleotide sequence ID" value="XM_030785900.1"/>
</dbReference>
<evidence type="ECO:0000256" key="1">
    <source>
        <dbReference type="ARBA" id="ARBA00010161"/>
    </source>
</evidence>
<feature type="region of interest" description="Disordered" evidence="2">
    <location>
        <begin position="286"/>
        <end position="343"/>
    </location>
</feature>
<organism evidence="5 6">
    <name type="scientific">Chanos chanos</name>
    <name type="common">Milkfish</name>
    <name type="synonym">Mugil chanos</name>
    <dbReference type="NCBI Taxonomy" id="29144"/>
    <lineage>
        <taxon>Eukaryota</taxon>
        <taxon>Metazoa</taxon>
        <taxon>Chordata</taxon>
        <taxon>Craniata</taxon>
        <taxon>Vertebrata</taxon>
        <taxon>Euteleostomi</taxon>
        <taxon>Actinopterygii</taxon>
        <taxon>Neopterygii</taxon>
        <taxon>Teleostei</taxon>
        <taxon>Ostariophysi</taxon>
        <taxon>Gonorynchiformes</taxon>
        <taxon>Chanidae</taxon>
        <taxon>Chanos</taxon>
    </lineage>
</organism>
<comment type="similarity">
    <text evidence="1">Belongs to the PPP1R15 family.</text>
</comment>
<proteinExistence type="inferred from homology"/>
<gene>
    <name evidence="6" type="primary">LOC115822189</name>
</gene>
<dbReference type="InterPro" id="IPR019523">
    <property type="entry name" value="Prot_Pase1_reg-su15A/B_C"/>
</dbReference>
<sequence length="514" mass="58047">METIADTKRKSEKTAMQRFGDSGMMLLPWTKQMLSVLWEHLRLLVHVICYSLMTVFQMFRLEVHLRITDETGQHVQHMTSATGNPTENFLSSLFENNKNVIVAGSKPLTKLSGDFAVSSHSRSLLSSFVSDDLCCSLVDDFVSRATECLSEDEDLFIGPHSSWKNGFDWDLFVGSETERVKDKGIASKTDFTAYVPSFTSQSETCQNQEDCNPENDCDFSMCSSEDSQVSCSPHCREHRSDSENSWTSSDGSCAEGDKEENDRLWELLSTSTDPYHPLHFTACAPSTVSKPERPQTGCLSVQSSQNSSVVPSCGSPNSDTTEKETTGPFSSEEEMEEDEEEALWRSLTQNNDPYHPLNFRAPLLTAELGKTRKDLPKQRSSTPLETENCVYRHQTARPVIKHNCLQALGEKPSLVPWRKHGSQNSASSHKKDIHIVKKVKFSPVVQVHKMQAWSFAMQASRKGPWEELARDRERFQRRIQKTEQAIGYCISPSHREMLFAYQQSTQTKPAVLTD</sequence>
<evidence type="ECO:0000259" key="4">
    <source>
        <dbReference type="Pfam" id="PF10488"/>
    </source>
</evidence>
<feature type="region of interest" description="Disordered" evidence="2">
    <location>
        <begin position="233"/>
        <end position="258"/>
    </location>
</feature>
<dbReference type="AlphaFoldDB" id="A0A6J2W8M7"/>
<evidence type="ECO:0000313" key="6">
    <source>
        <dbReference type="RefSeq" id="XP_030641760.1"/>
    </source>
</evidence>
<name>A0A6J2W8M7_CHACN</name>
<protein>
    <submittedName>
        <fullName evidence="6">Protein phosphatase 1 regulatory subunit 15B</fullName>
    </submittedName>
</protein>
<evidence type="ECO:0000313" key="5">
    <source>
        <dbReference type="Proteomes" id="UP000504632"/>
    </source>
</evidence>
<keyword evidence="3" id="KW-1133">Transmembrane helix</keyword>
<dbReference type="GO" id="GO:0005783">
    <property type="term" value="C:endoplasmic reticulum"/>
    <property type="evidence" value="ECO:0007669"/>
    <property type="project" value="TreeGrafter"/>
</dbReference>
<dbReference type="GeneID" id="115822189"/>
<keyword evidence="5" id="KW-1185">Reference proteome</keyword>
<keyword evidence="3" id="KW-0472">Membrane</keyword>